<dbReference type="RefSeq" id="WP_079735925.1">
    <property type="nucleotide sequence ID" value="NZ_LT670848.1"/>
</dbReference>
<keyword evidence="2" id="KW-0238">DNA-binding</keyword>
<dbReference type="InterPro" id="IPR009057">
    <property type="entry name" value="Homeodomain-like_sf"/>
</dbReference>
<keyword evidence="1" id="KW-0805">Transcription regulation</keyword>
<dbReference type="Gene3D" id="3.30.70.100">
    <property type="match status" value="1"/>
</dbReference>
<evidence type="ECO:0000256" key="1">
    <source>
        <dbReference type="ARBA" id="ARBA00023015"/>
    </source>
</evidence>
<accession>A0A1M7N8U0</accession>
<dbReference type="GO" id="GO:0043565">
    <property type="term" value="F:sequence-specific DNA binding"/>
    <property type="evidence" value="ECO:0007669"/>
    <property type="project" value="InterPro"/>
</dbReference>
<dbReference type="GO" id="GO:0003700">
    <property type="term" value="F:DNA-binding transcription factor activity"/>
    <property type="evidence" value="ECO:0007669"/>
    <property type="project" value="InterPro"/>
</dbReference>
<evidence type="ECO:0000259" key="4">
    <source>
        <dbReference type="PROSITE" id="PS01124"/>
    </source>
</evidence>
<feature type="domain" description="HTH araC/xylS-type" evidence="4">
    <location>
        <begin position="97"/>
        <end position="178"/>
    </location>
</feature>
<dbReference type="PANTHER" id="PTHR43280">
    <property type="entry name" value="ARAC-FAMILY TRANSCRIPTIONAL REGULATOR"/>
    <property type="match status" value="1"/>
</dbReference>
<dbReference type="PANTHER" id="PTHR43280:SF28">
    <property type="entry name" value="HTH-TYPE TRANSCRIPTIONAL ACTIVATOR RHAS"/>
    <property type="match status" value="1"/>
</dbReference>
<protein>
    <submittedName>
        <fullName evidence="5">Transcriptional regulator, AraC family</fullName>
    </submittedName>
</protein>
<name>A0A1M7N8U0_9FLAO</name>
<dbReference type="SMART" id="SM00342">
    <property type="entry name" value="HTH_ARAC"/>
    <property type="match status" value="1"/>
</dbReference>
<dbReference type="Proteomes" id="UP000190235">
    <property type="component" value="Chromosome I"/>
</dbReference>
<keyword evidence="6" id="KW-1185">Reference proteome</keyword>
<organism evidence="5 6">
    <name type="scientific">Salegentibacter salegens</name>
    <dbReference type="NCBI Taxonomy" id="143223"/>
    <lineage>
        <taxon>Bacteria</taxon>
        <taxon>Pseudomonadati</taxon>
        <taxon>Bacteroidota</taxon>
        <taxon>Flavobacteriia</taxon>
        <taxon>Flavobacteriales</taxon>
        <taxon>Flavobacteriaceae</taxon>
        <taxon>Salegentibacter</taxon>
    </lineage>
</organism>
<dbReference type="EMBL" id="LT670848">
    <property type="protein sequence ID" value="SHM99988.1"/>
    <property type="molecule type" value="Genomic_DNA"/>
</dbReference>
<dbReference type="PROSITE" id="PS00041">
    <property type="entry name" value="HTH_ARAC_FAMILY_1"/>
    <property type="match status" value="1"/>
</dbReference>
<sequence length="188" mass="21897">MKNNILHIKNMVCDRCLMSVENTLQQQNLKYVDVSLGRIAFENELSLSQFQRFEEALKANGFEIVAERHDKIVTDIKSLIIEWVYERKDFENKKLSEVLSEELHYDYSHLTSIFSKANGQSIQSFQNKIKAERIKELLEYDELNISEIADKMGFGSAAYLSTFFKKETGMNPSRFKLEISARKPLDKL</sequence>
<reference evidence="6" key="1">
    <citation type="submission" date="2016-11" db="EMBL/GenBank/DDBJ databases">
        <authorList>
            <person name="Varghese N."/>
            <person name="Submissions S."/>
        </authorList>
    </citation>
    <scope>NUCLEOTIDE SEQUENCE [LARGE SCALE GENOMIC DNA]</scope>
    <source>
        <strain evidence="6">ACAM 48</strain>
    </source>
</reference>
<evidence type="ECO:0000256" key="2">
    <source>
        <dbReference type="ARBA" id="ARBA00023125"/>
    </source>
</evidence>
<dbReference type="OrthoDB" id="952277at2"/>
<dbReference type="InterPro" id="IPR018062">
    <property type="entry name" value="HTH_AraC-typ_CS"/>
</dbReference>
<dbReference type="Gene3D" id="1.10.10.60">
    <property type="entry name" value="Homeodomain-like"/>
    <property type="match status" value="1"/>
</dbReference>
<evidence type="ECO:0000313" key="6">
    <source>
        <dbReference type="Proteomes" id="UP000190235"/>
    </source>
</evidence>
<keyword evidence="3" id="KW-0804">Transcription</keyword>
<dbReference type="STRING" id="143223.SAMN05878281_2956"/>
<gene>
    <name evidence="5" type="ORF">SAMN05878281_2956</name>
</gene>
<dbReference type="InterPro" id="IPR018060">
    <property type="entry name" value="HTH_AraC"/>
</dbReference>
<proteinExistence type="predicted"/>
<dbReference type="Pfam" id="PF12833">
    <property type="entry name" value="HTH_18"/>
    <property type="match status" value="1"/>
</dbReference>
<evidence type="ECO:0000313" key="5">
    <source>
        <dbReference type="EMBL" id="SHM99988.1"/>
    </source>
</evidence>
<evidence type="ECO:0000256" key="3">
    <source>
        <dbReference type="ARBA" id="ARBA00023163"/>
    </source>
</evidence>
<dbReference type="AlphaFoldDB" id="A0A1M7N8U0"/>
<dbReference type="PROSITE" id="PS01124">
    <property type="entry name" value="HTH_ARAC_FAMILY_2"/>
    <property type="match status" value="1"/>
</dbReference>
<dbReference type="SUPFAM" id="SSF46689">
    <property type="entry name" value="Homeodomain-like"/>
    <property type="match status" value="1"/>
</dbReference>